<comment type="catalytic activity">
    <reaction evidence="8">
        <text>L-glutamate + ATP = L-glutamyl 5-phosphate + ADP</text>
        <dbReference type="Rhea" id="RHEA:14877"/>
        <dbReference type="ChEBI" id="CHEBI:29985"/>
        <dbReference type="ChEBI" id="CHEBI:30616"/>
        <dbReference type="ChEBI" id="CHEBI:58274"/>
        <dbReference type="ChEBI" id="CHEBI:456216"/>
        <dbReference type="EC" id="2.7.2.11"/>
    </reaction>
</comment>
<dbReference type="InterPro" id="IPR036974">
    <property type="entry name" value="PUA_sf"/>
</dbReference>
<evidence type="ECO:0000256" key="3">
    <source>
        <dbReference type="ARBA" id="ARBA00022650"/>
    </source>
</evidence>
<evidence type="ECO:0000256" key="2">
    <source>
        <dbReference type="ARBA" id="ARBA00022605"/>
    </source>
</evidence>
<keyword evidence="7 8" id="KW-0067">ATP-binding</keyword>
<reference evidence="10 11" key="1">
    <citation type="submission" date="2019-08" db="EMBL/GenBank/DDBJ databases">
        <title>Deep-cultivation of Planctomycetes and their phenomic and genomic characterization uncovers novel biology.</title>
        <authorList>
            <person name="Wiegand S."/>
            <person name="Jogler M."/>
            <person name="Boedeker C."/>
            <person name="Pinto D."/>
            <person name="Vollmers J."/>
            <person name="Rivas-Marin E."/>
            <person name="Kohn T."/>
            <person name="Peeters S.H."/>
            <person name="Heuer A."/>
            <person name="Rast P."/>
            <person name="Oberbeckmann S."/>
            <person name="Bunk B."/>
            <person name="Jeske O."/>
            <person name="Meyerdierks A."/>
            <person name="Storesund J.E."/>
            <person name="Kallscheuer N."/>
            <person name="Luecker S."/>
            <person name="Lage O.M."/>
            <person name="Pohl T."/>
            <person name="Merkel B.J."/>
            <person name="Hornburger P."/>
            <person name="Mueller R.-W."/>
            <person name="Bruemmer F."/>
            <person name="Labrenz M."/>
            <person name="Spormann A.M."/>
            <person name="Op den Camp H."/>
            <person name="Overmann J."/>
            <person name="Amann R."/>
            <person name="Jetten M.S.M."/>
            <person name="Mascher T."/>
            <person name="Medema M.H."/>
            <person name="Devos D.P."/>
            <person name="Kaster A.-K."/>
            <person name="Ovreas L."/>
            <person name="Rohde M."/>
            <person name="Galperin M.Y."/>
            <person name="Jogler C."/>
        </authorList>
    </citation>
    <scope>NUCLEOTIDE SEQUENCE [LARGE SCALE GENOMIC DNA]</scope>
    <source>
        <strain evidence="10 11">UC8</strain>
    </source>
</reference>
<dbReference type="InterPro" id="IPR019797">
    <property type="entry name" value="Glutamate_5-kinase_CS"/>
</dbReference>
<comment type="function">
    <text evidence="8">Catalyzes the transfer of a phosphate group to glutamate to form L-glutamate 5-phosphate.</text>
</comment>
<dbReference type="PROSITE" id="PS50890">
    <property type="entry name" value="PUA"/>
    <property type="match status" value="1"/>
</dbReference>
<dbReference type="InterPro" id="IPR001048">
    <property type="entry name" value="Asp/Glu/Uridylate_kinase"/>
</dbReference>
<organism evidence="10 11">
    <name type="scientific">Roseimaritima ulvae</name>
    <dbReference type="NCBI Taxonomy" id="980254"/>
    <lineage>
        <taxon>Bacteria</taxon>
        <taxon>Pseudomonadati</taxon>
        <taxon>Planctomycetota</taxon>
        <taxon>Planctomycetia</taxon>
        <taxon>Pirellulales</taxon>
        <taxon>Pirellulaceae</taxon>
        <taxon>Roseimaritima</taxon>
    </lineage>
</organism>
<feature type="binding site" evidence="8">
    <location>
        <position position="171"/>
    </location>
    <ligand>
        <name>substrate</name>
    </ligand>
</feature>
<dbReference type="PROSITE" id="PS00902">
    <property type="entry name" value="GLUTAMATE_5_KINASE"/>
    <property type="match status" value="1"/>
</dbReference>
<dbReference type="InterPro" id="IPR041739">
    <property type="entry name" value="G5K_ProB"/>
</dbReference>
<comment type="similarity">
    <text evidence="8">Belongs to the glutamate 5-kinase family.</text>
</comment>
<dbReference type="Gene3D" id="3.40.1160.10">
    <property type="entry name" value="Acetylglutamate kinase-like"/>
    <property type="match status" value="1"/>
</dbReference>
<dbReference type="Pfam" id="PF00696">
    <property type="entry name" value="AA_kinase"/>
    <property type="match status" value="1"/>
</dbReference>
<dbReference type="HAMAP" id="MF_00456">
    <property type="entry name" value="ProB"/>
    <property type="match status" value="1"/>
</dbReference>
<gene>
    <name evidence="8 10" type="primary">proB</name>
    <name evidence="10" type="ORF">UC8_09950</name>
</gene>
<evidence type="ECO:0000256" key="8">
    <source>
        <dbReference type="HAMAP-Rule" id="MF_00456"/>
    </source>
</evidence>
<feature type="binding site" evidence="8">
    <location>
        <position position="70"/>
    </location>
    <ligand>
        <name>substrate</name>
    </ligand>
</feature>
<keyword evidence="6 8" id="KW-0418">Kinase</keyword>
<dbReference type="GO" id="GO:0005829">
    <property type="term" value="C:cytosol"/>
    <property type="evidence" value="ECO:0007669"/>
    <property type="project" value="TreeGrafter"/>
</dbReference>
<dbReference type="InterPro" id="IPR036393">
    <property type="entry name" value="AceGlu_kinase-like_sf"/>
</dbReference>
<dbReference type="Pfam" id="PF01472">
    <property type="entry name" value="PUA"/>
    <property type="match status" value="1"/>
</dbReference>
<accession>A0A5B9QJE9</accession>
<proteinExistence type="inferred from homology"/>
<dbReference type="GO" id="GO:0005524">
    <property type="term" value="F:ATP binding"/>
    <property type="evidence" value="ECO:0007669"/>
    <property type="project" value="UniProtKB-KW"/>
</dbReference>
<sequence>MTTTPPPHQSSATDPQRAAVLAKAQRIIVKVGTRVLTTPDGQLDQQQVQRLSTQLCQIAATGCQTILVSSGAVGAGMGRLGLTSRPTGLAKLQAVAAIGQANLIQVYEAAMSQGGFHAAQVLLTAEDLRHRTSYLNVRNALSQIHDLGAIAVINENDSVAIEELMTTFGDNDRMAAAVSGLLQDALLVILSDVEGLLDGPPESPQSRVIPTVETLNDEIWKLVQAPAAGGLSKGGMASKLHAAAAANAYGHATIIASGRCPDVLTRLYAGEPLGTLFMPDPDPLRGRRRWIGHAAAIAGNVQIDQGAATAIGSGGSLLAIGVVGCRGQFERGDCVEIQDPSGRTIARGLINYPSSELVRIAGLPSDQITDVLGHRPYETVVHRDNMTMESDDT</sequence>
<dbReference type="InterPro" id="IPR005715">
    <property type="entry name" value="Glu_5kinase/COase_Synthase"/>
</dbReference>
<dbReference type="PANTHER" id="PTHR43654:SF1">
    <property type="entry name" value="ISOPENTENYL PHOSPHATE KINASE"/>
    <property type="match status" value="1"/>
</dbReference>
<dbReference type="GO" id="GO:0055129">
    <property type="term" value="P:L-proline biosynthetic process"/>
    <property type="evidence" value="ECO:0007669"/>
    <property type="project" value="UniProtKB-UniRule"/>
</dbReference>
<keyword evidence="1 8" id="KW-0963">Cytoplasm</keyword>
<dbReference type="GO" id="GO:0004349">
    <property type="term" value="F:glutamate 5-kinase activity"/>
    <property type="evidence" value="ECO:0007669"/>
    <property type="project" value="UniProtKB-UniRule"/>
</dbReference>
<dbReference type="PRINTS" id="PR00474">
    <property type="entry name" value="GLU5KINASE"/>
</dbReference>
<dbReference type="InterPro" id="IPR011529">
    <property type="entry name" value="Glu_5kinase"/>
</dbReference>
<dbReference type="NCBIfam" id="TIGR01027">
    <property type="entry name" value="proB"/>
    <property type="match status" value="1"/>
</dbReference>
<dbReference type="PANTHER" id="PTHR43654">
    <property type="entry name" value="GLUTAMATE 5-KINASE"/>
    <property type="match status" value="1"/>
</dbReference>
<keyword evidence="3 8" id="KW-0641">Proline biosynthesis</keyword>
<protein>
    <recommendedName>
        <fullName evidence="8">Glutamate 5-kinase</fullName>
        <ecNumber evidence="8">2.7.2.11</ecNumber>
    </recommendedName>
    <alternativeName>
        <fullName evidence="8">Gamma-glutamyl kinase</fullName>
        <shortName evidence="8">GK</shortName>
    </alternativeName>
</protein>
<evidence type="ECO:0000313" key="11">
    <source>
        <dbReference type="Proteomes" id="UP000325286"/>
    </source>
</evidence>
<comment type="subcellular location">
    <subcellularLocation>
        <location evidence="8">Cytoplasm</location>
    </subcellularLocation>
</comment>
<dbReference type="EMBL" id="CP042914">
    <property type="protein sequence ID" value="QEG39034.1"/>
    <property type="molecule type" value="Genomic_DNA"/>
</dbReference>
<comment type="pathway">
    <text evidence="8">Amino-acid biosynthesis; L-proline biosynthesis; L-glutamate 5-semialdehyde from L-glutamate: step 1/2.</text>
</comment>
<evidence type="ECO:0000256" key="7">
    <source>
        <dbReference type="ARBA" id="ARBA00022840"/>
    </source>
</evidence>
<evidence type="ECO:0000256" key="5">
    <source>
        <dbReference type="ARBA" id="ARBA00022741"/>
    </source>
</evidence>
<dbReference type="UniPathway" id="UPA00098">
    <property type="reaction ID" value="UER00359"/>
</dbReference>
<evidence type="ECO:0000313" key="10">
    <source>
        <dbReference type="EMBL" id="QEG39034.1"/>
    </source>
</evidence>
<dbReference type="SUPFAM" id="SSF53633">
    <property type="entry name" value="Carbamate kinase-like"/>
    <property type="match status" value="1"/>
</dbReference>
<dbReference type="PIRSF" id="PIRSF000729">
    <property type="entry name" value="GK"/>
    <property type="match status" value="1"/>
</dbReference>
<keyword evidence="5 8" id="KW-0547">Nucleotide-binding</keyword>
<evidence type="ECO:0000256" key="1">
    <source>
        <dbReference type="ARBA" id="ARBA00022490"/>
    </source>
</evidence>
<dbReference type="CDD" id="cd21157">
    <property type="entry name" value="PUA_G5K"/>
    <property type="match status" value="1"/>
</dbReference>
<dbReference type="SMART" id="SM00359">
    <property type="entry name" value="PUA"/>
    <property type="match status" value="1"/>
</dbReference>
<dbReference type="CDD" id="cd04242">
    <property type="entry name" value="AAK_G5K_ProB"/>
    <property type="match status" value="1"/>
</dbReference>
<dbReference type="GO" id="GO:0003723">
    <property type="term" value="F:RNA binding"/>
    <property type="evidence" value="ECO:0007669"/>
    <property type="project" value="InterPro"/>
</dbReference>
<feature type="domain" description="PUA" evidence="9">
    <location>
        <begin position="299"/>
        <end position="381"/>
    </location>
</feature>
<dbReference type="InterPro" id="IPR002478">
    <property type="entry name" value="PUA"/>
</dbReference>
<dbReference type="SUPFAM" id="SSF88697">
    <property type="entry name" value="PUA domain-like"/>
    <property type="match status" value="1"/>
</dbReference>
<dbReference type="InterPro" id="IPR001057">
    <property type="entry name" value="Glu/AcGlu_kinase"/>
</dbReference>
<evidence type="ECO:0000259" key="9">
    <source>
        <dbReference type="SMART" id="SM00359"/>
    </source>
</evidence>
<keyword evidence="2 8" id="KW-0028">Amino-acid biosynthesis</keyword>
<dbReference type="InterPro" id="IPR015947">
    <property type="entry name" value="PUA-like_sf"/>
</dbReference>
<comment type="caution">
    <text evidence="8">Lacks conserved residue(s) required for the propagation of feature annotation.</text>
</comment>
<keyword evidence="11" id="KW-1185">Reference proteome</keyword>
<dbReference type="FunFam" id="3.40.1160.10:FF:000006">
    <property type="entry name" value="Glutamate 5-kinase"/>
    <property type="match status" value="1"/>
</dbReference>
<dbReference type="RefSeq" id="WP_202908894.1">
    <property type="nucleotide sequence ID" value="NZ_CP042914.1"/>
</dbReference>
<dbReference type="Proteomes" id="UP000325286">
    <property type="component" value="Chromosome"/>
</dbReference>
<dbReference type="Gene3D" id="2.30.130.10">
    <property type="entry name" value="PUA domain"/>
    <property type="match status" value="1"/>
</dbReference>
<dbReference type="AlphaFoldDB" id="A0A5B9QJE9"/>
<dbReference type="EC" id="2.7.2.11" evidence="8"/>
<evidence type="ECO:0000256" key="6">
    <source>
        <dbReference type="ARBA" id="ARBA00022777"/>
    </source>
</evidence>
<feature type="binding site" evidence="8">
    <location>
        <position position="30"/>
    </location>
    <ligand>
        <name>ATP</name>
        <dbReference type="ChEBI" id="CHEBI:30616"/>
    </ligand>
</feature>
<feature type="binding site" evidence="8">
    <location>
        <begin position="191"/>
        <end position="192"/>
    </location>
    <ligand>
        <name>ATP</name>
        <dbReference type="ChEBI" id="CHEBI:30616"/>
    </ligand>
</feature>
<evidence type="ECO:0000256" key="4">
    <source>
        <dbReference type="ARBA" id="ARBA00022679"/>
    </source>
</evidence>
<keyword evidence="4 8" id="KW-0808">Transferase</keyword>
<name>A0A5B9QJE9_9BACT</name>
<feature type="binding site" evidence="8">
    <location>
        <position position="157"/>
    </location>
    <ligand>
        <name>substrate</name>
    </ligand>
</feature>
<dbReference type="KEGG" id="rul:UC8_09950"/>